<dbReference type="Proteomes" id="UP000031967">
    <property type="component" value="Unassembled WGS sequence"/>
</dbReference>
<keyword evidence="1" id="KW-0812">Transmembrane</keyword>
<feature type="domain" description="CNNM transmembrane" evidence="2">
    <location>
        <begin position="1"/>
        <end position="75"/>
    </location>
</feature>
<evidence type="ECO:0000259" key="2">
    <source>
        <dbReference type="PROSITE" id="PS51846"/>
    </source>
</evidence>
<evidence type="ECO:0000313" key="4">
    <source>
        <dbReference type="Proteomes" id="UP000031967"/>
    </source>
</evidence>
<name>A0ABR5A7Y6_9BACL</name>
<dbReference type="EMBL" id="JXAK01000100">
    <property type="protein sequence ID" value="KIL37134.1"/>
    <property type="molecule type" value="Genomic_DNA"/>
</dbReference>
<organism evidence="3 4">
    <name type="scientific">Gordoniibacillus kamchatkensis</name>
    <dbReference type="NCBI Taxonomy" id="1590651"/>
    <lineage>
        <taxon>Bacteria</taxon>
        <taxon>Bacillati</taxon>
        <taxon>Bacillota</taxon>
        <taxon>Bacilli</taxon>
        <taxon>Bacillales</taxon>
        <taxon>Paenibacillaceae</taxon>
        <taxon>Gordoniibacillus</taxon>
    </lineage>
</organism>
<keyword evidence="1" id="KW-0472">Membrane</keyword>
<accession>A0ABR5A7Y6</accession>
<evidence type="ECO:0000256" key="1">
    <source>
        <dbReference type="PROSITE-ProRule" id="PRU01193"/>
    </source>
</evidence>
<dbReference type="InterPro" id="IPR002550">
    <property type="entry name" value="CNNM"/>
</dbReference>
<gene>
    <name evidence="3" type="ORF">SD70_31030</name>
</gene>
<protein>
    <recommendedName>
        <fullName evidence="2">CNNM transmembrane domain-containing protein</fullName>
    </recommendedName>
</protein>
<keyword evidence="4" id="KW-1185">Reference proteome</keyword>
<keyword evidence="1" id="KW-1133">Transmembrane helix</keyword>
<reference evidence="3 4" key="1">
    <citation type="submission" date="2014-12" db="EMBL/GenBank/DDBJ databases">
        <title>Draft genome sequence of Paenibacillus kamchatkensis strain B-2647.</title>
        <authorList>
            <person name="Karlyshev A.V."/>
            <person name="Kudryashova E.B."/>
        </authorList>
    </citation>
    <scope>NUCLEOTIDE SEQUENCE [LARGE SCALE GENOMIC DNA]</scope>
    <source>
        <strain evidence="3 4">VKM B-2647</strain>
    </source>
</reference>
<sequence>MFVAAEFGLVRVRHSRLQQLAEEGNPRAKFALSKRRADDMLRIGTRYRFWGLFTIMQPDRQLTPGQVAMILAGQR</sequence>
<comment type="caution">
    <text evidence="3">The sequence shown here is derived from an EMBL/GenBank/DDBJ whole genome shotgun (WGS) entry which is preliminary data.</text>
</comment>
<proteinExistence type="predicted"/>
<dbReference type="PROSITE" id="PS51846">
    <property type="entry name" value="CNNM"/>
    <property type="match status" value="1"/>
</dbReference>
<evidence type="ECO:0000313" key="3">
    <source>
        <dbReference type="EMBL" id="KIL37134.1"/>
    </source>
</evidence>